<protein>
    <submittedName>
        <fullName evidence="1">Uncharacterized protein</fullName>
    </submittedName>
</protein>
<organism evidence="1 2">
    <name type="scientific">Actibacterium pelagium</name>
    <dbReference type="NCBI Taxonomy" id="2029103"/>
    <lineage>
        <taxon>Bacteria</taxon>
        <taxon>Pseudomonadati</taxon>
        <taxon>Pseudomonadota</taxon>
        <taxon>Alphaproteobacteria</taxon>
        <taxon>Rhodobacterales</taxon>
        <taxon>Roseobacteraceae</taxon>
        <taxon>Actibacterium</taxon>
    </lineage>
</organism>
<name>A0A917AFG5_9RHOB</name>
<reference evidence="1" key="2">
    <citation type="submission" date="2020-09" db="EMBL/GenBank/DDBJ databases">
        <authorList>
            <person name="Sun Q."/>
            <person name="Zhou Y."/>
        </authorList>
    </citation>
    <scope>NUCLEOTIDE SEQUENCE</scope>
    <source>
        <strain evidence="1">CGMCC 1.16012</strain>
    </source>
</reference>
<dbReference type="AlphaFoldDB" id="A0A917AFG5"/>
<dbReference type="Proteomes" id="UP000606730">
    <property type="component" value="Unassembled WGS sequence"/>
</dbReference>
<dbReference type="RefSeq" id="WP_229666120.1">
    <property type="nucleotide sequence ID" value="NZ_BMKN01000001.1"/>
</dbReference>
<proteinExistence type="predicted"/>
<keyword evidence="2" id="KW-1185">Reference proteome</keyword>
<accession>A0A917AFG5</accession>
<evidence type="ECO:0000313" key="1">
    <source>
        <dbReference type="EMBL" id="GGE46644.1"/>
    </source>
</evidence>
<gene>
    <name evidence="1" type="ORF">GCM10011517_12930</name>
</gene>
<dbReference type="EMBL" id="BMKN01000001">
    <property type="protein sequence ID" value="GGE46644.1"/>
    <property type="molecule type" value="Genomic_DNA"/>
</dbReference>
<sequence length="105" mass="11468">MTKKSKGTLSALFELRSMLREMEQEVGLDSLTHIEKDVFLAAHALSGAKGNVVSSDAIRNHHLTAGIAQASYHRALRSLVSMGLLKKAEGYKAKLYLVRQDLTGS</sequence>
<comment type="caution">
    <text evidence="1">The sequence shown here is derived from an EMBL/GenBank/DDBJ whole genome shotgun (WGS) entry which is preliminary data.</text>
</comment>
<evidence type="ECO:0000313" key="2">
    <source>
        <dbReference type="Proteomes" id="UP000606730"/>
    </source>
</evidence>
<reference evidence="1" key="1">
    <citation type="journal article" date="2014" name="Int. J. Syst. Evol. Microbiol.">
        <title>Complete genome sequence of Corynebacterium casei LMG S-19264T (=DSM 44701T), isolated from a smear-ripened cheese.</title>
        <authorList>
            <consortium name="US DOE Joint Genome Institute (JGI-PGF)"/>
            <person name="Walter F."/>
            <person name="Albersmeier A."/>
            <person name="Kalinowski J."/>
            <person name="Ruckert C."/>
        </authorList>
    </citation>
    <scope>NUCLEOTIDE SEQUENCE</scope>
    <source>
        <strain evidence="1">CGMCC 1.16012</strain>
    </source>
</reference>